<evidence type="ECO:0000256" key="1">
    <source>
        <dbReference type="ARBA" id="ARBA00006047"/>
    </source>
</evidence>
<keyword evidence="3" id="KW-0472">Membrane</keyword>
<reference evidence="4" key="1">
    <citation type="submission" date="2017-07" db="EMBL/GenBank/DDBJ databases">
        <title>Taro Niue Genome Assembly and Annotation.</title>
        <authorList>
            <person name="Atibalentja N."/>
            <person name="Keating K."/>
            <person name="Fields C.J."/>
        </authorList>
    </citation>
    <scope>NUCLEOTIDE SEQUENCE</scope>
    <source>
        <strain evidence="4">Niue_2</strain>
        <tissue evidence="4">Leaf</tissue>
    </source>
</reference>
<evidence type="ECO:0000256" key="2">
    <source>
        <dbReference type="RuleBase" id="RU000587"/>
    </source>
</evidence>
<gene>
    <name evidence="4" type="ORF">Taro_055221</name>
</gene>
<evidence type="ECO:0000313" key="5">
    <source>
        <dbReference type="Proteomes" id="UP000652761"/>
    </source>
</evidence>
<feature type="transmembrane region" description="Helical" evidence="3">
    <location>
        <begin position="6"/>
        <end position="32"/>
    </location>
</feature>
<dbReference type="PANTHER" id="PTHR11468:SF28">
    <property type="entry name" value="ALPHA-GLUCAN PHOSPHORYLASE 1"/>
    <property type="match status" value="1"/>
</dbReference>
<dbReference type="OrthoDB" id="1727572at2759"/>
<keyword evidence="5" id="KW-1185">Reference proteome</keyword>
<dbReference type="Gene3D" id="3.40.50.2000">
    <property type="entry name" value="Glycogen Phosphorylase B"/>
    <property type="match status" value="1"/>
</dbReference>
<comment type="cofactor">
    <cofactor evidence="2">
        <name>pyridoxal 5'-phosphate</name>
        <dbReference type="ChEBI" id="CHEBI:597326"/>
    </cofactor>
</comment>
<dbReference type="Pfam" id="PF00343">
    <property type="entry name" value="Phosphorylase"/>
    <property type="match status" value="1"/>
</dbReference>
<keyword evidence="3" id="KW-1133">Transmembrane helix</keyword>
<organism evidence="4 5">
    <name type="scientific">Colocasia esculenta</name>
    <name type="common">Wild taro</name>
    <name type="synonym">Arum esculentum</name>
    <dbReference type="NCBI Taxonomy" id="4460"/>
    <lineage>
        <taxon>Eukaryota</taxon>
        <taxon>Viridiplantae</taxon>
        <taxon>Streptophyta</taxon>
        <taxon>Embryophyta</taxon>
        <taxon>Tracheophyta</taxon>
        <taxon>Spermatophyta</taxon>
        <taxon>Magnoliopsida</taxon>
        <taxon>Liliopsida</taxon>
        <taxon>Araceae</taxon>
        <taxon>Aroideae</taxon>
        <taxon>Colocasieae</taxon>
        <taxon>Colocasia</taxon>
    </lineage>
</organism>
<comment type="caution">
    <text evidence="4">The sequence shown here is derived from an EMBL/GenBank/DDBJ whole genome shotgun (WGS) entry which is preliminary data.</text>
</comment>
<name>A0A843XSN8_COLES</name>
<keyword evidence="2" id="KW-0808">Transferase</keyword>
<dbReference type="GO" id="GO:0005737">
    <property type="term" value="C:cytoplasm"/>
    <property type="evidence" value="ECO:0007669"/>
    <property type="project" value="TreeGrafter"/>
</dbReference>
<comment type="function">
    <text evidence="2">Allosteric enzyme that catalyzes the rate-limiting step in glycogen catabolism, the phosphorolytic cleavage of glycogen to produce glucose-1-phosphate, and plays a central role in maintaining cellular and organismal glucose homeostasis.</text>
</comment>
<dbReference type="EC" id="2.4.1.1" evidence="2"/>
<dbReference type="AlphaFoldDB" id="A0A843XSN8"/>
<comment type="catalytic activity">
    <reaction evidence="2">
        <text>[(1-&gt;4)-alpha-D-glucosyl](n) + phosphate = [(1-&gt;4)-alpha-D-glucosyl](n-1) + alpha-D-glucose 1-phosphate</text>
        <dbReference type="Rhea" id="RHEA:41732"/>
        <dbReference type="Rhea" id="RHEA-COMP:9584"/>
        <dbReference type="Rhea" id="RHEA-COMP:9586"/>
        <dbReference type="ChEBI" id="CHEBI:15444"/>
        <dbReference type="ChEBI" id="CHEBI:43474"/>
        <dbReference type="ChEBI" id="CHEBI:58601"/>
        <dbReference type="EC" id="2.4.1.1"/>
    </reaction>
</comment>
<sequence length="177" mass="19442">MAVAQGFLVVTSSVPTYFFIIMALVQCAVVLVHGQSQEGQPVNPSAAKLVKNSYGPASGQTENCALETLSTLKFAQRAKSIRNNKDINRLRGLVHGGTEHQENDNLNATIPGSQAPLSGKEDMDHLVLSHLTKEFIRTVAYTNHTVLPNALEKWGLDVMQKLLPRHVEIIEMIDEEV</sequence>
<comment type="similarity">
    <text evidence="1 2">Belongs to the glycogen phosphorylase family.</text>
</comment>
<proteinExistence type="inferred from homology"/>
<dbReference type="GO" id="GO:0008184">
    <property type="term" value="F:glycogen phosphorylase activity"/>
    <property type="evidence" value="ECO:0007669"/>
    <property type="project" value="InterPro"/>
</dbReference>
<dbReference type="InterPro" id="IPR000811">
    <property type="entry name" value="Glyco_trans_35"/>
</dbReference>
<keyword evidence="2" id="KW-0119">Carbohydrate metabolism</keyword>
<dbReference type="EMBL" id="NMUH01012316">
    <property type="protein sequence ID" value="MQM22173.1"/>
    <property type="molecule type" value="Genomic_DNA"/>
</dbReference>
<evidence type="ECO:0000313" key="4">
    <source>
        <dbReference type="EMBL" id="MQM22173.1"/>
    </source>
</evidence>
<dbReference type="GO" id="GO:0005980">
    <property type="term" value="P:glycogen catabolic process"/>
    <property type="evidence" value="ECO:0007669"/>
    <property type="project" value="TreeGrafter"/>
</dbReference>
<accession>A0A843XSN8</accession>
<protein>
    <recommendedName>
        <fullName evidence="2">Alpha-1,4 glucan phosphorylase</fullName>
        <ecNumber evidence="2">2.4.1.1</ecNumber>
    </recommendedName>
</protein>
<dbReference type="Proteomes" id="UP000652761">
    <property type="component" value="Unassembled WGS sequence"/>
</dbReference>
<keyword evidence="2" id="KW-0663">Pyridoxal phosphate</keyword>
<keyword evidence="3" id="KW-0812">Transmembrane</keyword>
<dbReference type="GO" id="GO:0030170">
    <property type="term" value="F:pyridoxal phosphate binding"/>
    <property type="evidence" value="ECO:0007669"/>
    <property type="project" value="TreeGrafter"/>
</dbReference>
<dbReference type="SUPFAM" id="SSF53756">
    <property type="entry name" value="UDP-Glycosyltransferase/glycogen phosphorylase"/>
    <property type="match status" value="1"/>
</dbReference>
<evidence type="ECO:0000256" key="3">
    <source>
        <dbReference type="SAM" id="Phobius"/>
    </source>
</evidence>
<dbReference type="PANTHER" id="PTHR11468">
    <property type="entry name" value="GLYCOGEN PHOSPHORYLASE"/>
    <property type="match status" value="1"/>
</dbReference>
<keyword evidence="2" id="KW-0328">Glycosyltransferase</keyword>